<keyword evidence="2" id="KW-0547">Nucleotide-binding</keyword>
<dbReference type="PANTHER" id="PTHR34237">
    <property type="entry name" value="PAREP8-RELATED"/>
    <property type="match status" value="1"/>
</dbReference>
<name>A0A650CSZ9_ACIAM</name>
<dbReference type="EMBL" id="CP045482">
    <property type="protein sequence ID" value="QGR20960.1"/>
    <property type="molecule type" value="Genomic_DNA"/>
</dbReference>
<keyword evidence="2" id="KW-0067">ATP-binding</keyword>
<keyword evidence="2" id="KW-0378">Hydrolase</keyword>
<dbReference type="GO" id="GO:0004386">
    <property type="term" value="F:helicase activity"/>
    <property type="evidence" value="ECO:0007669"/>
    <property type="project" value="UniProtKB-KW"/>
</dbReference>
<sequence length="156" mass="17807">MEELIRKAEEKGIDVEDLIILALSKEDPQEGIKLRMELAEKYMAEALEYLNKGDAIQASEKAYKVAEEVVKALAEKYNLAEYQQLLKEGRWYTYLLGKASNTLAGKVGNWVLDGWSSAYFLHVWGFHEAKLTTADITSYIDRVKEMLNEAKKILTN</sequence>
<dbReference type="InterPro" id="IPR010268">
    <property type="entry name" value="PaREP1"/>
</dbReference>
<evidence type="ECO:0000313" key="3">
    <source>
        <dbReference type="Proteomes" id="UP000426328"/>
    </source>
</evidence>
<dbReference type="Proteomes" id="UP000426328">
    <property type="component" value="Chromosome"/>
</dbReference>
<accession>A0A650CSZ9</accession>
<evidence type="ECO:0000313" key="4">
    <source>
        <dbReference type="Proteomes" id="UP000474054"/>
    </source>
</evidence>
<proteinExistence type="predicted"/>
<keyword evidence="3" id="KW-1185">Reference proteome</keyword>
<dbReference type="KEGG" id="aamb:D1866_02150"/>
<dbReference type="RefSeq" id="WP_152941124.1">
    <property type="nucleotide sequence ID" value="NZ_CP045482.1"/>
</dbReference>
<dbReference type="Gene3D" id="1.20.120.330">
    <property type="entry name" value="Nucleotidyltransferases domain 2"/>
    <property type="match status" value="1"/>
</dbReference>
<dbReference type="PANTHER" id="PTHR34237:SF4">
    <property type="entry name" value="PAREP1 FAMILY PROTEIN"/>
    <property type="match status" value="1"/>
</dbReference>
<reference evidence="1 4" key="1">
    <citation type="submission" date="2019-10" db="EMBL/GenBank/DDBJ databases">
        <title>Comparative genomics of sulfur disproportionating microorganisms.</title>
        <authorList>
            <person name="Ward L.M."/>
            <person name="Bertran E."/>
            <person name="Johnston D."/>
        </authorList>
    </citation>
    <scope>NUCLEOTIDE SEQUENCE [LARGE SCALE GENOMIC DNA]</scope>
    <source>
        <strain evidence="1 4">DSM 3772</strain>
    </source>
</reference>
<evidence type="ECO:0000313" key="2">
    <source>
        <dbReference type="EMBL" id="QGR20960.1"/>
    </source>
</evidence>
<dbReference type="EMBL" id="WHYS01000001">
    <property type="protein sequence ID" value="MQL55424.1"/>
    <property type="molecule type" value="Genomic_DNA"/>
</dbReference>
<keyword evidence="2" id="KW-0347">Helicase</keyword>
<gene>
    <name evidence="2" type="ORF">D1866_02150</name>
    <name evidence="1" type="ORF">GFB69_06615</name>
</gene>
<protein>
    <submittedName>
        <fullName evidence="2">Superfamily I DNA and RNA helicase and helicaseubunit</fullName>
    </submittedName>
</protein>
<evidence type="ECO:0000313" key="1">
    <source>
        <dbReference type="EMBL" id="MQL55424.1"/>
    </source>
</evidence>
<dbReference type="GeneID" id="42778502"/>
<dbReference type="AlphaFoldDB" id="A0A650CSZ9"/>
<dbReference type="Pfam" id="PF05942">
    <property type="entry name" value="PaREP1"/>
    <property type="match status" value="1"/>
</dbReference>
<reference evidence="2 3" key="2">
    <citation type="submission" date="2019-10" db="EMBL/GenBank/DDBJ databases">
        <title>Genome Sequences from Six Type Strain Members of the Archaeal Family Sulfolobaceae: Acidianus ambivalens, Acidianus infernus, Metallosphaera prunae, Stygiolobus azoricus, Sulfolobus metallicus, and Sulfurisphaera ohwakuensis.</title>
        <authorList>
            <person name="Counts J.A."/>
            <person name="Kelly R.M."/>
        </authorList>
    </citation>
    <scope>NUCLEOTIDE SEQUENCE [LARGE SCALE GENOMIC DNA]</scope>
    <source>
        <strain evidence="2 3">LEI 10</strain>
    </source>
</reference>
<dbReference type="Proteomes" id="UP000474054">
    <property type="component" value="Unassembled WGS sequence"/>
</dbReference>
<organism evidence="2 3">
    <name type="scientific">Acidianus ambivalens</name>
    <name type="common">Desulfurolobus ambivalens</name>
    <dbReference type="NCBI Taxonomy" id="2283"/>
    <lineage>
        <taxon>Archaea</taxon>
        <taxon>Thermoproteota</taxon>
        <taxon>Thermoprotei</taxon>
        <taxon>Sulfolobales</taxon>
        <taxon>Sulfolobaceae</taxon>
        <taxon>Acidianus</taxon>
    </lineage>
</organism>